<dbReference type="NCBIfam" id="NF002231">
    <property type="entry name" value="PRK01130.1"/>
    <property type="match status" value="1"/>
</dbReference>
<evidence type="ECO:0000313" key="9">
    <source>
        <dbReference type="Proteomes" id="UP000005087"/>
    </source>
</evidence>
<comment type="similarity">
    <text evidence="4 7">Belongs to the NanE family.</text>
</comment>
<accession>I1D2N8</accession>
<dbReference type="EC" id="5.1.3.9" evidence="7"/>
<name>I1D2N8_9PSEU</name>
<keyword evidence="6 7" id="KW-0119">Carbohydrate metabolism</keyword>
<evidence type="ECO:0000256" key="7">
    <source>
        <dbReference type="HAMAP-Rule" id="MF_01235"/>
    </source>
</evidence>
<dbReference type="Proteomes" id="UP000005087">
    <property type="component" value="Chromosome"/>
</dbReference>
<dbReference type="GO" id="GO:0006053">
    <property type="term" value="P:N-acetylmannosamine catabolic process"/>
    <property type="evidence" value="ECO:0007669"/>
    <property type="project" value="TreeGrafter"/>
</dbReference>
<dbReference type="InterPro" id="IPR011060">
    <property type="entry name" value="RibuloseP-bd_barrel"/>
</dbReference>
<dbReference type="HOGENOM" id="CLU_086300_1_0_11"/>
<protein>
    <recommendedName>
        <fullName evidence="7">Putative N-acetylmannosamine-6-phosphate 2-epimerase</fullName>
        <ecNumber evidence="7">5.1.3.9</ecNumber>
    </recommendedName>
    <alternativeName>
        <fullName evidence="7">ManNAc-6-P epimerase</fullName>
    </alternativeName>
</protein>
<evidence type="ECO:0000256" key="4">
    <source>
        <dbReference type="ARBA" id="ARBA00007439"/>
    </source>
</evidence>
<dbReference type="GO" id="GO:0047465">
    <property type="term" value="F:N-acylglucosamine-6-phosphate 2-epimerase activity"/>
    <property type="evidence" value="ECO:0007669"/>
    <property type="project" value="UniProtKB-EC"/>
</dbReference>
<sequence>MIDVMERLRGGLIVSCQAYPGEPMRDPRTMTRIARSVVDGGAAGVRLQGLDDIRSGALALDVPIVGIWKDGDADVVITPTLRHALAVAKAGAHIVGLDGTRRPRPDGRTLASTVAELRDHTDTLIMADCGSLDDALAAEDAGVDFLGTTLAGYTGERARTEGPDLDLLDEIRGACRLPVIVEGRVHTPAQAAAALARGAFAVCVGTAITHPSTITSWFRAAMDEVATGAEARDRP</sequence>
<evidence type="ECO:0000313" key="8">
    <source>
        <dbReference type="EMBL" id="EIE99212.1"/>
    </source>
</evidence>
<dbReference type="CDD" id="cd04729">
    <property type="entry name" value="NanE"/>
    <property type="match status" value="1"/>
</dbReference>
<comment type="catalytic activity">
    <reaction evidence="1 7">
        <text>an N-acyl-D-glucosamine 6-phosphate = an N-acyl-D-mannosamine 6-phosphate</text>
        <dbReference type="Rhea" id="RHEA:23932"/>
        <dbReference type="ChEBI" id="CHEBI:57599"/>
        <dbReference type="ChEBI" id="CHEBI:57666"/>
        <dbReference type="EC" id="5.1.3.9"/>
    </reaction>
</comment>
<dbReference type="SUPFAM" id="SSF51366">
    <property type="entry name" value="Ribulose-phoshate binding barrel"/>
    <property type="match status" value="1"/>
</dbReference>
<evidence type="ECO:0000256" key="1">
    <source>
        <dbReference type="ARBA" id="ARBA00000056"/>
    </source>
</evidence>
<dbReference type="InterPro" id="IPR013785">
    <property type="entry name" value="Aldolase_TIM"/>
</dbReference>
<reference evidence="8 9" key="1">
    <citation type="submission" date="2011-09" db="EMBL/GenBank/DDBJ databases">
        <authorList>
            <consortium name="US DOE Joint Genome Institute (JGI-PGF)"/>
            <person name="Lucas S."/>
            <person name="Han J."/>
            <person name="Lapidus A."/>
            <person name="Cheng J.-F."/>
            <person name="Goodwin L."/>
            <person name="Pitluck S."/>
            <person name="Peters L."/>
            <person name="Land M.L."/>
            <person name="Hauser L."/>
            <person name="Brambilla E."/>
            <person name="Klenk H.-P."/>
            <person name="Woyke T.J."/>
        </authorList>
    </citation>
    <scope>NUCLEOTIDE SEQUENCE [LARGE SCALE GENOMIC DNA]</scope>
    <source>
        <strain evidence="8 9">K62</strain>
    </source>
</reference>
<evidence type="ECO:0000256" key="3">
    <source>
        <dbReference type="ARBA" id="ARBA00005081"/>
    </source>
</evidence>
<dbReference type="PANTHER" id="PTHR36204:SF1">
    <property type="entry name" value="N-ACETYLMANNOSAMINE-6-PHOSPHATE 2-EPIMERASE-RELATED"/>
    <property type="match status" value="1"/>
</dbReference>
<dbReference type="InterPro" id="IPR007260">
    <property type="entry name" value="NanE"/>
</dbReference>
<dbReference type="Gene3D" id="3.20.20.70">
    <property type="entry name" value="Aldolase class I"/>
    <property type="match status" value="1"/>
</dbReference>
<dbReference type="Pfam" id="PF04131">
    <property type="entry name" value="NanE"/>
    <property type="match status" value="1"/>
</dbReference>
<dbReference type="PANTHER" id="PTHR36204">
    <property type="entry name" value="N-ACETYLMANNOSAMINE-6-PHOSPHATE 2-EPIMERASE-RELATED"/>
    <property type="match status" value="1"/>
</dbReference>
<dbReference type="EMBL" id="CM001484">
    <property type="protein sequence ID" value="EIE99212.1"/>
    <property type="molecule type" value="Genomic_DNA"/>
</dbReference>
<dbReference type="UniPathway" id="UPA00629">
    <property type="reaction ID" value="UER00682"/>
</dbReference>
<dbReference type="GO" id="GO:0019262">
    <property type="term" value="P:N-acetylneuraminate catabolic process"/>
    <property type="evidence" value="ECO:0007669"/>
    <property type="project" value="UniProtKB-UniRule"/>
</dbReference>
<evidence type="ECO:0000256" key="2">
    <source>
        <dbReference type="ARBA" id="ARBA00002147"/>
    </source>
</evidence>
<evidence type="ECO:0000256" key="6">
    <source>
        <dbReference type="ARBA" id="ARBA00023277"/>
    </source>
</evidence>
<dbReference type="eggNOG" id="COG3010">
    <property type="taxonomic scope" value="Bacteria"/>
</dbReference>
<keyword evidence="5 7" id="KW-0413">Isomerase</keyword>
<comment type="function">
    <text evidence="2 7">Converts N-acetylmannosamine-6-phosphate (ManNAc-6-P) to N-acetylglucosamine-6-phosphate (GlcNAc-6-P).</text>
</comment>
<dbReference type="AlphaFoldDB" id="I1D2N8"/>
<dbReference type="GO" id="GO:0005829">
    <property type="term" value="C:cytosol"/>
    <property type="evidence" value="ECO:0007669"/>
    <property type="project" value="TreeGrafter"/>
</dbReference>
<gene>
    <name evidence="7" type="primary">nanE</name>
    <name evidence="8" type="ORF">SacglDRAFT_02317</name>
</gene>
<evidence type="ECO:0000256" key="5">
    <source>
        <dbReference type="ARBA" id="ARBA00023235"/>
    </source>
</evidence>
<reference evidence="9" key="2">
    <citation type="submission" date="2012-01" db="EMBL/GenBank/DDBJ databases">
        <title>Noncontiguous Finished sequence of chromosome of Saccharomonospora glauca K62.</title>
        <authorList>
            <consortium name="US DOE Joint Genome Institute"/>
            <person name="Lucas S."/>
            <person name="Han J."/>
            <person name="Lapidus A."/>
            <person name="Cheng J.-F."/>
            <person name="Goodwin L."/>
            <person name="Pitluck S."/>
            <person name="Peters L."/>
            <person name="Mikhailova N."/>
            <person name="Held B."/>
            <person name="Detter J.C."/>
            <person name="Han C."/>
            <person name="Tapia R."/>
            <person name="Land M."/>
            <person name="Hauser L."/>
            <person name="Kyrpides N."/>
            <person name="Ivanova N."/>
            <person name="Pagani I."/>
            <person name="Brambilla E.-M."/>
            <person name="Klenk H.-P."/>
            <person name="Woyke T."/>
        </authorList>
    </citation>
    <scope>NUCLEOTIDE SEQUENCE [LARGE SCALE GENOMIC DNA]</scope>
    <source>
        <strain evidence="9">K62</strain>
    </source>
</reference>
<proteinExistence type="inferred from homology"/>
<comment type="pathway">
    <text evidence="3 7">Amino-sugar metabolism; N-acetylneuraminate degradation; D-fructose 6-phosphate from N-acetylneuraminate: step 3/5.</text>
</comment>
<dbReference type="STRING" id="928724.SacglDRAFT_02317"/>
<dbReference type="HAMAP" id="MF_01235">
    <property type="entry name" value="ManNAc6P_epimer"/>
    <property type="match status" value="1"/>
</dbReference>
<organism evidence="8 9">
    <name type="scientific">Saccharomonospora glauca K62</name>
    <dbReference type="NCBI Taxonomy" id="928724"/>
    <lineage>
        <taxon>Bacteria</taxon>
        <taxon>Bacillati</taxon>
        <taxon>Actinomycetota</taxon>
        <taxon>Actinomycetes</taxon>
        <taxon>Pseudonocardiales</taxon>
        <taxon>Pseudonocardiaceae</taxon>
        <taxon>Saccharomonospora</taxon>
    </lineage>
</organism>
<dbReference type="GO" id="GO:0005975">
    <property type="term" value="P:carbohydrate metabolic process"/>
    <property type="evidence" value="ECO:0007669"/>
    <property type="project" value="UniProtKB-UniRule"/>
</dbReference>
<keyword evidence="9" id="KW-1185">Reference proteome</keyword>